<proteinExistence type="predicted"/>
<dbReference type="EMBL" id="JBJJXI010000164">
    <property type="protein sequence ID" value="KAL3385081.1"/>
    <property type="molecule type" value="Genomic_DNA"/>
</dbReference>
<evidence type="ECO:0000313" key="6">
    <source>
        <dbReference type="Proteomes" id="UP001627154"/>
    </source>
</evidence>
<evidence type="ECO:0000256" key="3">
    <source>
        <dbReference type="ARBA" id="ARBA00023157"/>
    </source>
</evidence>
<dbReference type="Gene3D" id="4.10.40.10">
    <property type="match status" value="1"/>
</dbReference>
<gene>
    <name evidence="5" type="ORF">TKK_019258</name>
</gene>
<evidence type="ECO:0000256" key="1">
    <source>
        <dbReference type="ARBA" id="ARBA00004613"/>
    </source>
</evidence>
<name>A0ABD2VX77_9HYME</name>
<feature type="signal peptide" evidence="4">
    <location>
        <begin position="1"/>
        <end position="23"/>
    </location>
</feature>
<comment type="subcellular location">
    <subcellularLocation>
        <location evidence="1">Secreted</location>
    </subcellularLocation>
</comment>
<dbReference type="Pfam" id="PF02819">
    <property type="entry name" value="Toxin_9"/>
    <property type="match status" value="1"/>
</dbReference>
<accession>A0ABD2VX77</accession>
<evidence type="ECO:0000313" key="5">
    <source>
        <dbReference type="EMBL" id="KAL3385081.1"/>
    </source>
</evidence>
<keyword evidence="4" id="KW-0732">Signal</keyword>
<dbReference type="Proteomes" id="UP001627154">
    <property type="component" value="Unassembled WGS sequence"/>
</dbReference>
<dbReference type="InterPro" id="IPR004169">
    <property type="entry name" value="Spidertoxin"/>
</dbReference>
<dbReference type="CDD" id="cd12960">
    <property type="entry name" value="Spider_toxin"/>
    <property type="match status" value="1"/>
</dbReference>
<keyword evidence="6" id="KW-1185">Reference proteome</keyword>
<protein>
    <recommendedName>
        <fullName evidence="7">U8-agatoxin-Ao1a</fullName>
    </recommendedName>
</protein>
<evidence type="ECO:0008006" key="7">
    <source>
        <dbReference type="Google" id="ProtNLM"/>
    </source>
</evidence>
<keyword evidence="3" id="KW-1015">Disulfide bond</keyword>
<dbReference type="SUPFAM" id="SSF57059">
    <property type="entry name" value="omega toxin-like"/>
    <property type="match status" value="1"/>
</dbReference>
<dbReference type="GO" id="GO:0005576">
    <property type="term" value="C:extracellular region"/>
    <property type="evidence" value="ECO:0007669"/>
    <property type="project" value="UniProtKB-SubCell"/>
</dbReference>
<reference evidence="5 6" key="1">
    <citation type="journal article" date="2024" name="bioRxiv">
        <title>A reference genome for Trichogramma kaykai: A tiny desert-dwelling parasitoid wasp with competing sex-ratio distorters.</title>
        <authorList>
            <person name="Culotta J."/>
            <person name="Lindsey A.R."/>
        </authorList>
    </citation>
    <scope>NUCLEOTIDE SEQUENCE [LARGE SCALE GENOMIC DNA]</scope>
    <source>
        <strain evidence="5 6">KSX58</strain>
    </source>
</reference>
<sequence length="109" mass="12458">MKIELVGLLVLIVCATVILRADAAAYFDLDDELIPSDSDYQDNALENILHSEQQKRASWISMFRRACVPRNGICDHRPKDCCYGASCRCNLWGFNCRCQRVGLFQKWGK</sequence>
<comment type="caution">
    <text evidence="5">The sequence shown here is derived from an EMBL/GenBank/DDBJ whole genome shotgun (WGS) entry which is preliminary data.</text>
</comment>
<keyword evidence="2" id="KW-0964">Secreted</keyword>
<dbReference type="AlphaFoldDB" id="A0ABD2VX77"/>
<organism evidence="5 6">
    <name type="scientific">Trichogramma kaykai</name>
    <dbReference type="NCBI Taxonomy" id="54128"/>
    <lineage>
        <taxon>Eukaryota</taxon>
        <taxon>Metazoa</taxon>
        <taxon>Ecdysozoa</taxon>
        <taxon>Arthropoda</taxon>
        <taxon>Hexapoda</taxon>
        <taxon>Insecta</taxon>
        <taxon>Pterygota</taxon>
        <taxon>Neoptera</taxon>
        <taxon>Endopterygota</taxon>
        <taxon>Hymenoptera</taxon>
        <taxon>Apocrita</taxon>
        <taxon>Proctotrupomorpha</taxon>
        <taxon>Chalcidoidea</taxon>
        <taxon>Trichogrammatidae</taxon>
        <taxon>Trichogramma</taxon>
    </lineage>
</organism>
<evidence type="ECO:0000256" key="4">
    <source>
        <dbReference type="SAM" id="SignalP"/>
    </source>
</evidence>
<feature type="chain" id="PRO_5044792379" description="U8-agatoxin-Ao1a" evidence="4">
    <location>
        <begin position="24"/>
        <end position="109"/>
    </location>
</feature>
<evidence type="ECO:0000256" key="2">
    <source>
        <dbReference type="ARBA" id="ARBA00022525"/>
    </source>
</evidence>